<dbReference type="InterPro" id="IPR045540">
    <property type="entry name" value="YegS/DAGK_C"/>
</dbReference>
<evidence type="ECO:0000256" key="2">
    <source>
        <dbReference type="SAM" id="Phobius"/>
    </source>
</evidence>
<dbReference type="InterPro" id="IPR001206">
    <property type="entry name" value="Diacylglycerol_kinase_cat_dom"/>
</dbReference>
<gene>
    <name evidence="4" type="primary">dagK_2</name>
    <name evidence="4" type="ORF">NCTC10951_01991</name>
</gene>
<feature type="transmembrane region" description="Helical" evidence="2">
    <location>
        <begin position="26"/>
        <end position="45"/>
    </location>
</feature>
<dbReference type="Gene3D" id="2.60.200.40">
    <property type="match status" value="1"/>
</dbReference>
<dbReference type="AlphaFoldDB" id="A0A3S4VBB1"/>
<feature type="transmembrane region" description="Helical" evidence="2">
    <location>
        <begin position="183"/>
        <end position="206"/>
    </location>
</feature>
<dbReference type="InterPro" id="IPR004363">
    <property type="entry name" value="Methylgl_synth"/>
</dbReference>
<dbReference type="Pfam" id="PF00781">
    <property type="entry name" value="DAGK_cat"/>
    <property type="match status" value="1"/>
</dbReference>
<dbReference type="EC" id="2.7.1.107" evidence="4"/>
<feature type="transmembrane region" description="Helical" evidence="2">
    <location>
        <begin position="218"/>
        <end position="238"/>
    </location>
</feature>
<keyword evidence="2" id="KW-0812">Transmembrane</keyword>
<dbReference type="Proteomes" id="UP000268658">
    <property type="component" value="Chromosome"/>
</dbReference>
<keyword evidence="4" id="KW-0808">Transferase</keyword>
<feature type="region of interest" description="Disordered" evidence="1">
    <location>
        <begin position="1"/>
        <end position="20"/>
    </location>
</feature>
<dbReference type="Gene3D" id="3.40.50.10330">
    <property type="entry name" value="Probable inorganic polyphosphate/atp-NAD kinase, domain 1"/>
    <property type="match status" value="1"/>
</dbReference>
<sequence>MIRSRRGTASSSSSPSSPRPPLRLKYVEAVLCVCFTLTFIVWTRLTVPGPLTQSADPHPPSGPLGLDTLLPTPDTQPRSAAGQLAEAFATFTHPLIVLAVIAAWVVYAYTARMRRLSVSLAIAAAGIPTQFLIALHLAYPAPGAAFADSIAAFTHAYPNAHVTAMTLASWVLVTLARAHHRSAMVATGTVLGYAAVAVTAVGQWYMGLATLSDLVGGFLLGAAFANLALWVGGIDAILTSWVNSRLSRASSEKRAAVIYNPTKFDDLSLLRRRVTAEVHAAGWRPTVWLETTPDDPGRSMAHRALEDGVDLVMVAGGDGTVRAVSSELAGTEMPMALIPSGTGNLLARNLSIPLDTDAAIRLALRGRLQTIDMVTCTFDDGEERFVVMAGMGLDAQIMESTDSGLKRVIRSGAYAVAAVQNAVPDPFTATITLDDEPPVRRQMVMALMGNVGTITAGMTLFPRATPTDGMVDLLLASPGKVVDWARLGAQILTGQEMEGFTLTRARKVLIETDRPVPFELDGDTAGSTRTLRAEVDQGALHVVVPR</sequence>
<feature type="compositionally biased region" description="Low complexity" evidence="1">
    <location>
        <begin position="7"/>
        <end position="16"/>
    </location>
</feature>
<keyword evidence="4" id="KW-0418">Kinase</keyword>
<dbReference type="GO" id="GO:0019242">
    <property type="term" value="P:methylglyoxal biosynthetic process"/>
    <property type="evidence" value="ECO:0007669"/>
    <property type="project" value="InterPro"/>
</dbReference>
<dbReference type="SMART" id="SM00046">
    <property type="entry name" value="DAGKc"/>
    <property type="match status" value="1"/>
</dbReference>
<keyword evidence="2" id="KW-1133">Transmembrane helix</keyword>
<dbReference type="SUPFAM" id="SSF111331">
    <property type="entry name" value="NAD kinase/diacylglycerol kinase-like"/>
    <property type="match status" value="1"/>
</dbReference>
<name>A0A3S4VBB1_ACTVI</name>
<feature type="transmembrane region" description="Helical" evidence="2">
    <location>
        <begin position="87"/>
        <end position="109"/>
    </location>
</feature>
<dbReference type="PROSITE" id="PS50146">
    <property type="entry name" value="DAGK"/>
    <property type="match status" value="1"/>
</dbReference>
<accession>A0A3S4VBB1</accession>
<evidence type="ECO:0000259" key="3">
    <source>
        <dbReference type="PROSITE" id="PS50146"/>
    </source>
</evidence>
<dbReference type="EMBL" id="LR134477">
    <property type="protein sequence ID" value="VEI17046.1"/>
    <property type="molecule type" value="Genomic_DNA"/>
</dbReference>
<proteinExistence type="predicted"/>
<evidence type="ECO:0000313" key="5">
    <source>
        <dbReference type="Proteomes" id="UP000268658"/>
    </source>
</evidence>
<keyword evidence="2" id="KW-0472">Membrane</keyword>
<dbReference type="KEGG" id="avc:NCTC10951_01991"/>
<evidence type="ECO:0000313" key="4">
    <source>
        <dbReference type="EMBL" id="VEI17046.1"/>
    </source>
</evidence>
<dbReference type="GO" id="GO:0005829">
    <property type="term" value="C:cytosol"/>
    <property type="evidence" value="ECO:0007669"/>
    <property type="project" value="TreeGrafter"/>
</dbReference>
<dbReference type="Pfam" id="PF19279">
    <property type="entry name" value="YegS_C"/>
    <property type="match status" value="1"/>
</dbReference>
<protein>
    <submittedName>
        <fullName evidence="4">Diacylglycerol kinase</fullName>
        <ecNumber evidence="4">2.7.1.107</ecNumber>
    </submittedName>
</protein>
<feature type="domain" description="DAGKc" evidence="3">
    <location>
        <begin position="250"/>
        <end position="380"/>
    </location>
</feature>
<dbReference type="PANTHER" id="PTHR30492:SF0">
    <property type="entry name" value="METHYLGLYOXAL SYNTHASE"/>
    <property type="match status" value="1"/>
</dbReference>
<evidence type="ECO:0000256" key="1">
    <source>
        <dbReference type="SAM" id="MobiDB-lite"/>
    </source>
</evidence>
<organism evidence="4 5">
    <name type="scientific">Actinomyces viscosus</name>
    <dbReference type="NCBI Taxonomy" id="1656"/>
    <lineage>
        <taxon>Bacteria</taxon>
        <taxon>Bacillati</taxon>
        <taxon>Actinomycetota</taxon>
        <taxon>Actinomycetes</taxon>
        <taxon>Actinomycetales</taxon>
        <taxon>Actinomycetaceae</taxon>
        <taxon>Actinomyces</taxon>
    </lineage>
</organism>
<dbReference type="InterPro" id="IPR016064">
    <property type="entry name" value="NAD/diacylglycerol_kinase_sf"/>
</dbReference>
<dbReference type="GO" id="GO:0008929">
    <property type="term" value="F:methylglyoxal synthase activity"/>
    <property type="evidence" value="ECO:0007669"/>
    <property type="project" value="InterPro"/>
</dbReference>
<reference evidence="4 5" key="1">
    <citation type="submission" date="2018-12" db="EMBL/GenBank/DDBJ databases">
        <authorList>
            <consortium name="Pathogen Informatics"/>
        </authorList>
    </citation>
    <scope>NUCLEOTIDE SEQUENCE [LARGE SCALE GENOMIC DNA]</scope>
    <source>
        <strain evidence="4 5">NCTC10951</strain>
    </source>
</reference>
<feature type="transmembrane region" description="Helical" evidence="2">
    <location>
        <begin position="116"/>
        <end position="139"/>
    </location>
</feature>
<feature type="transmembrane region" description="Helical" evidence="2">
    <location>
        <begin position="159"/>
        <end position="176"/>
    </location>
</feature>
<dbReference type="InterPro" id="IPR017438">
    <property type="entry name" value="ATP-NAD_kinase_N"/>
</dbReference>
<dbReference type="PANTHER" id="PTHR30492">
    <property type="entry name" value="METHYLGLYOXAL SYNTHASE"/>
    <property type="match status" value="1"/>
</dbReference>
<dbReference type="GO" id="GO:0004143">
    <property type="term" value="F:ATP-dependent diacylglycerol kinase activity"/>
    <property type="evidence" value="ECO:0007669"/>
    <property type="project" value="UniProtKB-EC"/>
</dbReference>